<dbReference type="PATRIC" id="fig|657313.3.peg.1349"/>
<dbReference type="STRING" id="33039.ERS852502_00075"/>
<feature type="domain" description="MoaB/Mog" evidence="3">
    <location>
        <begin position="24"/>
        <end position="168"/>
    </location>
</feature>
<evidence type="ECO:0000256" key="2">
    <source>
        <dbReference type="ARBA" id="ARBA00023150"/>
    </source>
</evidence>
<dbReference type="Pfam" id="PF00994">
    <property type="entry name" value="MoCF_biosynth"/>
    <property type="match status" value="1"/>
</dbReference>
<evidence type="ECO:0000259" key="3">
    <source>
        <dbReference type="SMART" id="SM00852"/>
    </source>
</evidence>
<gene>
    <name evidence="4" type="ORF">RTO_15460</name>
</gene>
<organism evidence="4 5">
    <name type="scientific">[Ruminococcus] torques L2-14</name>
    <dbReference type="NCBI Taxonomy" id="657313"/>
    <lineage>
        <taxon>Bacteria</taxon>
        <taxon>Bacillati</taxon>
        <taxon>Bacillota</taxon>
        <taxon>Clostridia</taxon>
        <taxon>Lachnospirales</taxon>
        <taxon>Lachnospiraceae</taxon>
        <taxon>Mediterraneibacter</taxon>
    </lineage>
</organism>
<dbReference type="AlphaFoldDB" id="D4M4I3"/>
<reference evidence="4 5" key="1">
    <citation type="submission" date="2010-03" db="EMBL/GenBank/DDBJ databases">
        <title>The genome sequence of Ruminococcus torques L2-14.</title>
        <authorList>
            <consortium name="metaHIT consortium -- http://www.metahit.eu/"/>
            <person name="Pajon A."/>
            <person name="Turner K."/>
            <person name="Parkhill J."/>
            <person name="Duncan S."/>
            <person name="Flint H."/>
        </authorList>
    </citation>
    <scope>NUCLEOTIDE SEQUENCE [LARGE SCALE GENOMIC DNA]</scope>
    <source>
        <strain evidence="4 5">L2-14</strain>
    </source>
</reference>
<dbReference type="PANTHER" id="PTHR43764:SF1">
    <property type="entry name" value="MOLYBDOPTERIN MOLYBDOTRANSFERASE"/>
    <property type="match status" value="1"/>
</dbReference>
<dbReference type="KEGG" id="rto:RTO_15460"/>
<dbReference type="SMART" id="SM00852">
    <property type="entry name" value="MoCF_biosynth"/>
    <property type="match status" value="1"/>
</dbReference>
<evidence type="ECO:0000313" key="4">
    <source>
        <dbReference type="EMBL" id="CBL26145.1"/>
    </source>
</evidence>
<sequence>MDIRRKEKKAKSKVEKKEQRWKAAVVTLSDKGYAGEREDKSGPLLCGMLEEAGYEVTEVRLLPDEQKMIEQCLCELADEKKVDLIATTGGTGFAPRDCTPEATLAVATKNAPGIAEAMRLASLQVTPRAMLSRGASVIRNQTLIINFPGSPKAVKENLEAVLPSLEHGLAILTGNASECGKPVSEGK</sequence>
<dbReference type="InterPro" id="IPR001453">
    <property type="entry name" value="MoaB/Mog_dom"/>
</dbReference>
<comment type="pathway">
    <text evidence="1">Cofactor biosynthesis; molybdopterin biosynthesis.</text>
</comment>
<dbReference type="CDD" id="cd00886">
    <property type="entry name" value="MogA_MoaB"/>
    <property type="match status" value="1"/>
</dbReference>
<dbReference type="HOGENOM" id="CLU_077358_1_1_9"/>
<evidence type="ECO:0000256" key="1">
    <source>
        <dbReference type="ARBA" id="ARBA00005046"/>
    </source>
</evidence>
<dbReference type="InterPro" id="IPR036425">
    <property type="entry name" value="MoaB/Mog-like_dom_sf"/>
</dbReference>
<dbReference type="NCBIfam" id="TIGR00177">
    <property type="entry name" value="molyb_syn"/>
    <property type="match status" value="1"/>
</dbReference>
<dbReference type="GO" id="GO:0006777">
    <property type="term" value="P:Mo-molybdopterin cofactor biosynthetic process"/>
    <property type="evidence" value="ECO:0007669"/>
    <property type="project" value="UniProtKB-KW"/>
</dbReference>
<dbReference type="PANTHER" id="PTHR43764">
    <property type="entry name" value="MOLYBDENUM COFACTOR BIOSYNTHESIS"/>
    <property type="match status" value="1"/>
</dbReference>
<proteinExistence type="predicted"/>
<protein>
    <submittedName>
        <fullName evidence="4">Molybdenum cofactor synthesis domain</fullName>
    </submittedName>
</protein>
<name>D4M4I3_9FIRM</name>
<evidence type="ECO:0000313" key="5">
    <source>
        <dbReference type="Proteomes" id="UP000008956"/>
    </source>
</evidence>
<dbReference type="InterPro" id="IPR051920">
    <property type="entry name" value="MPT_Adenylyltrnsfr/MoaC-Rel"/>
</dbReference>
<reference evidence="4 5" key="2">
    <citation type="submission" date="2010-03" db="EMBL/GenBank/DDBJ databases">
        <authorList>
            <person name="Pajon A."/>
        </authorList>
    </citation>
    <scope>NUCLEOTIDE SEQUENCE [LARGE SCALE GENOMIC DNA]</scope>
    <source>
        <strain evidence="4 5">L2-14</strain>
    </source>
</reference>
<dbReference type="Proteomes" id="UP000008956">
    <property type="component" value="Chromosome"/>
</dbReference>
<dbReference type="EMBL" id="FP929055">
    <property type="protein sequence ID" value="CBL26145.1"/>
    <property type="molecule type" value="Genomic_DNA"/>
</dbReference>
<accession>D4M4I3</accession>
<keyword evidence="2" id="KW-0501">Molybdenum cofactor biosynthesis</keyword>
<dbReference type="Gene3D" id="3.40.980.10">
    <property type="entry name" value="MoaB/Mog-like domain"/>
    <property type="match status" value="1"/>
</dbReference>
<dbReference type="SUPFAM" id="SSF53218">
    <property type="entry name" value="Molybdenum cofactor biosynthesis proteins"/>
    <property type="match status" value="1"/>
</dbReference>